<evidence type="ECO:0000313" key="2">
    <source>
        <dbReference type="EMBL" id="PRP73948.1"/>
    </source>
</evidence>
<organism evidence="2 3">
    <name type="scientific">Planoprotostelium fungivorum</name>
    <dbReference type="NCBI Taxonomy" id="1890364"/>
    <lineage>
        <taxon>Eukaryota</taxon>
        <taxon>Amoebozoa</taxon>
        <taxon>Evosea</taxon>
        <taxon>Variosea</taxon>
        <taxon>Cavosteliida</taxon>
        <taxon>Cavosteliaceae</taxon>
        <taxon>Planoprotostelium</taxon>
    </lineage>
</organism>
<accession>A0A2P6MQG2</accession>
<dbReference type="EMBL" id="MDYQ01000520">
    <property type="protein sequence ID" value="PRP73948.1"/>
    <property type="molecule type" value="Genomic_DNA"/>
</dbReference>
<evidence type="ECO:0000313" key="3">
    <source>
        <dbReference type="Proteomes" id="UP000241769"/>
    </source>
</evidence>
<comment type="caution">
    <text evidence="2">The sequence shown here is derived from an EMBL/GenBank/DDBJ whole genome shotgun (WGS) entry which is preliminary data.</text>
</comment>
<dbReference type="AlphaFoldDB" id="A0A2P6MQG2"/>
<evidence type="ECO:0000256" key="1">
    <source>
        <dbReference type="SAM" id="MobiDB-lite"/>
    </source>
</evidence>
<feature type="compositionally biased region" description="Acidic residues" evidence="1">
    <location>
        <begin position="114"/>
        <end position="127"/>
    </location>
</feature>
<keyword evidence="3" id="KW-1185">Reference proteome</keyword>
<feature type="region of interest" description="Disordered" evidence="1">
    <location>
        <begin position="43"/>
        <end position="127"/>
    </location>
</feature>
<dbReference type="Proteomes" id="UP000241769">
    <property type="component" value="Unassembled WGS sequence"/>
</dbReference>
<proteinExistence type="predicted"/>
<feature type="compositionally biased region" description="Acidic residues" evidence="1">
    <location>
        <begin position="78"/>
        <end position="90"/>
    </location>
</feature>
<sequence>MQSSHFVVRPIILAHIDIKPTWNDVEDAESILSREELEHERYRESIRKKPAPKPLGCSHVITDSDEEEEEQMEHREESEEEIEQEDSVDMEESRGEESYVSGDSVLQDGRSFEEDYSMEDMDASMSQ</sequence>
<reference evidence="2 3" key="1">
    <citation type="journal article" date="2018" name="Genome Biol. Evol.">
        <title>Multiple Roots of Fruiting Body Formation in Amoebozoa.</title>
        <authorList>
            <person name="Hillmann F."/>
            <person name="Forbes G."/>
            <person name="Novohradska S."/>
            <person name="Ferling I."/>
            <person name="Riege K."/>
            <person name="Groth M."/>
            <person name="Westermann M."/>
            <person name="Marz M."/>
            <person name="Spaller T."/>
            <person name="Winckler T."/>
            <person name="Schaap P."/>
            <person name="Glockner G."/>
        </authorList>
    </citation>
    <scope>NUCLEOTIDE SEQUENCE [LARGE SCALE GENOMIC DNA]</scope>
    <source>
        <strain evidence="2 3">Jena</strain>
    </source>
</reference>
<name>A0A2P6MQG2_9EUKA</name>
<dbReference type="InParanoid" id="A0A2P6MQG2"/>
<gene>
    <name evidence="2" type="ORF">PROFUN_08141</name>
</gene>
<protein>
    <submittedName>
        <fullName evidence="2">Uncharacterized protein</fullName>
    </submittedName>
</protein>